<organism evidence="1 2">
    <name type="scientific">Candidatus Desantisbacteria bacterium CG_4_8_14_3_um_filter_40_12</name>
    <dbReference type="NCBI Taxonomy" id="1974545"/>
    <lineage>
        <taxon>Bacteria</taxon>
        <taxon>Candidatus Desantisiibacteriota</taxon>
    </lineage>
</organism>
<accession>A0A2M7J976</accession>
<reference evidence="2" key="1">
    <citation type="submission" date="2017-09" db="EMBL/GenBank/DDBJ databases">
        <title>Depth-based differentiation of microbial function through sediment-hosted aquifers and enrichment of novel symbionts in the deep terrestrial subsurface.</title>
        <authorList>
            <person name="Probst A.J."/>
            <person name="Ladd B."/>
            <person name="Jarett J.K."/>
            <person name="Geller-Mcgrath D.E."/>
            <person name="Sieber C.M.K."/>
            <person name="Emerson J.B."/>
            <person name="Anantharaman K."/>
            <person name="Thomas B.C."/>
            <person name="Malmstrom R."/>
            <person name="Stieglmeier M."/>
            <person name="Klingl A."/>
            <person name="Woyke T."/>
            <person name="Ryan C.M."/>
            <person name="Banfield J.F."/>
        </authorList>
    </citation>
    <scope>NUCLEOTIDE SEQUENCE [LARGE SCALE GENOMIC DNA]</scope>
</reference>
<evidence type="ECO:0000313" key="2">
    <source>
        <dbReference type="Proteomes" id="UP000229297"/>
    </source>
</evidence>
<feature type="non-terminal residue" evidence="1">
    <location>
        <position position="1"/>
    </location>
</feature>
<dbReference type="Proteomes" id="UP000229297">
    <property type="component" value="Unassembled WGS sequence"/>
</dbReference>
<proteinExistence type="predicted"/>
<gene>
    <name evidence="1" type="ORF">COZ71_08950</name>
</gene>
<dbReference type="InterPro" id="IPR040831">
    <property type="entry name" value="B_solenoid_ydck_rpt"/>
</dbReference>
<sequence length="128" mass="14718">VYGNARISGYAQVSDDARISGYARVSGDAWISGYAQVYDNAWVYDNARVYGNARASSKVFTSNFIYNLTLTDNHIQFGCIQKTVQEWIDWLSSTEVIQTKRNTPKFKLIEMSLNLAIEQWRQIQTENY</sequence>
<dbReference type="EMBL" id="PFIC01000250">
    <property type="protein sequence ID" value="PIX15954.1"/>
    <property type="molecule type" value="Genomic_DNA"/>
</dbReference>
<evidence type="ECO:0000313" key="1">
    <source>
        <dbReference type="EMBL" id="PIX15954.1"/>
    </source>
</evidence>
<dbReference type="AlphaFoldDB" id="A0A2M7J976"/>
<dbReference type="Pfam" id="PF18836">
    <property type="entry name" value="B_solenoid_ydck"/>
    <property type="match status" value="2"/>
</dbReference>
<dbReference type="Gene3D" id="2.160.10.10">
    <property type="entry name" value="Hexapeptide repeat proteins"/>
    <property type="match status" value="1"/>
</dbReference>
<evidence type="ECO:0008006" key="3">
    <source>
        <dbReference type="Google" id="ProtNLM"/>
    </source>
</evidence>
<dbReference type="SUPFAM" id="SSF51161">
    <property type="entry name" value="Trimeric LpxA-like enzymes"/>
    <property type="match status" value="1"/>
</dbReference>
<protein>
    <recommendedName>
        <fullName evidence="3">Polymer-forming cytoskeletal protein</fullName>
    </recommendedName>
</protein>
<name>A0A2M7J976_9BACT</name>
<comment type="caution">
    <text evidence="1">The sequence shown here is derived from an EMBL/GenBank/DDBJ whole genome shotgun (WGS) entry which is preliminary data.</text>
</comment>
<dbReference type="InterPro" id="IPR011004">
    <property type="entry name" value="Trimer_LpxA-like_sf"/>
</dbReference>